<dbReference type="GO" id="GO:0061630">
    <property type="term" value="F:ubiquitin protein ligase activity"/>
    <property type="evidence" value="ECO:0007669"/>
    <property type="project" value="UniProtKB-EC"/>
</dbReference>
<evidence type="ECO:0000313" key="12">
    <source>
        <dbReference type="Proteomes" id="UP000008827"/>
    </source>
</evidence>
<dbReference type="PANTHER" id="PTHR22996:SF0">
    <property type="entry name" value="RE60872P-RELATED"/>
    <property type="match status" value="1"/>
</dbReference>
<dbReference type="eggNOG" id="KOG4265">
    <property type="taxonomic scope" value="Eukaryota"/>
</dbReference>
<protein>
    <recommendedName>
        <fullName evidence="2">RING-type E3 ubiquitin transferase</fullName>
        <ecNumber evidence="2">2.3.2.27</ecNumber>
    </recommendedName>
</protein>
<gene>
    <name evidence="10" type="ORF">GLYMA_17G208900</name>
</gene>
<evidence type="ECO:0000256" key="6">
    <source>
        <dbReference type="ARBA" id="ARBA00022786"/>
    </source>
</evidence>
<dbReference type="Proteomes" id="UP000008827">
    <property type="component" value="Chromosome 17"/>
</dbReference>
<keyword evidence="7" id="KW-0862">Zinc</keyword>
<reference evidence="11" key="2">
    <citation type="submission" date="2018-02" db="UniProtKB">
        <authorList>
            <consortium name="EnsemblPlants"/>
        </authorList>
    </citation>
    <scope>IDENTIFICATION</scope>
    <source>
        <strain evidence="11">Williams 82</strain>
    </source>
</reference>
<dbReference type="GO" id="GO:0008270">
    <property type="term" value="F:zinc ion binding"/>
    <property type="evidence" value="ECO:0007669"/>
    <property type="project" value="UniProtKB-KW"/>
</dbReference>
<dbReference type="AlphaFoldDB" id="K7MN03"/>
<dbReference type="HOGENOM" id="CLU_2350846_0_0_1"/>
<feature type="compositionally biased region" description="Polar residues" evidence="8">
    <location>
        <begin position="67"/>
        <end position="78"/>
    </location>
</feature>
<evidence type="ECO:0000313" key="11">
    <source>
        <dbReference type="EnsemblPlants" id="KRH05126"/>
    </source>
</evidence>
<dbReference type="OMA" id="VIFFAKQ"/>
<dbReference type="Gramene" id="KRH05126">
    <property type="protein sequence ID" value="KRH05126"/>
    <property type="gene ID" value="GLYMA_17G208900"/>
</dbReference>
<evidence type="ECO:0000313" key="10">
    <source>
        <dbReference type="EMBL" id="KRH05126.1"/>
    </source>
</evidence>
<reference evidence="10 11" key="1">
    <citation type="journal article" date="2010" name="Nature">
        <title>Genome sequence of the palaeopolyploid soybean.</title>
        <authorList>
            <person name="Schmutz J."/>
            <person name="Cannon S.B."/>
            <person name="Schlueter J."/>
            <person name="Ma J."/>
            <person name="Mitros T."/>
            <person name="Nelson W."/>
            <person name="Hyten D.L."/>
            <person name="Song Q."/>
            <person name="Thelen J.J."/>
            <person name="Cheng J."/>
            <person name="Xu D."/>
            <person name="Hellsten U."/>
            <person name="May G.D."/>
            <person name="Yu Y."/>
            <person name="Sakurai T."/>
            <person name="Umezawa T."/>
            <person name="Bhattacharyya M.K."/>
            <person name="Sandhu D."/>
            <person name="Valliyodan B."/>
            <person name="Lindquist E."/>
            <person name="Peto M."/>
            <person name="Grant D."/>
            <person name="Shu S."/>
            <person name="Goodstein D."/>
            <person name="Barry K."/>
            <person name="Futrell-Griggs M."/>
            <person name="Abernathy B."/>
            <person name="Du J."/>
            <person name="Tian Z."/>
            <person name="Zhu L."/>
            <person name="Gill N."/>
            <person name="Joshi T."/>
            <person name="Libault M."/>
            <person name="Sethuraman A."/>
            <person name="Zhang X.-C."/>
            <person name="Shinozaki K."/>
            <person name="Nguyen H.T."/>
            <person name="Wing R.A."/>
            <person name="Cregan P."/>
            <person name="Specht J."/>
            <person name="Grimwood J."/>
            <person name="Rokhsar D."/>
            <person name="Stacey G."/>
            <person name="Shoemaker R.C."/>
            <person name="Jackson S.A."/>
        </authorList>
    </citation>
    <scope>NUCLEOTIDE SEQUENCE [LARGE SCALE GENOMIC DNA]</scope>
    <source>
        <strain evidence="11">cv. Williams 82</strain>
        <tissue evidence="10">Callus</tissue>
    </source>
</reference>
<dbReference type="EnsemblPlants" id="KRH05126">
    <property type="protein sequence ID" value="KRH05126"/>
    <property type="gene ID" value="GLYMA_17G208900"/>
</dbReference>
<dbReference type="PaxDb" id="3847-GLYMA17G31514.1"/>
<proteinExistence type="predicted"/>
<keyword evidence="12" id="KW-1185">Reference proteome</keyword>
<evidence type="ECO:0000259" key="9">
    <source>
        <dbReference type="Pfam" id="PF26192"/>
    </source>
</evidence>
<evidence type="ECO:0000256" key="8">
    <source>
        <dbReference type="SAM" id="MobiDB-lite"/>
    </source>
</evidence>
<dbReference type="InParanoid" id="K7MN03"/>
<evidence type="ECO:0000256" key="5">
    <source>
        <dbReference type="ARBA" id="ARBA00022771"/>
    </source>
</evidence>
<keyword evidence="4" id="KW-0479">Metal-binding</keyword>
<reference evidence="10" key="3">
    <citation type="submission" date="2018-07" db="EMBL/GenBank/DDBJ databases">
        <title>WGS assembly of Glycine max.</title>
        <authorList>
            <person name="Schmutz J."/>
            <person name="Cannon S."/>
            <person name="Schlueter J."/>
            <person name="Ma J."/>
            <person name="Mitros T."/>
            <person name="Nelson W."/>
            <person name="Hyten D."/>
            <person name="Song Q."/>
            <person name="Thelen J."/>
            <person name="Cheng J."/>
            <person name="Xu D."/>
            <person name="Hellsten U."/>
            <person name="May G."/>
            <person name="Yu Y."/>
            <person name="Sakurai T."/>
            <person name="Umezawa T."/>
            <person name="Bhattacharyya M."/>
            <person name="Sandhu D."/>
            <person name="Valliyodan B."/>
            <person name="Lindquist E."/>
            <person name="Peto M."/>
            <person name="Grant D."/>
            <person name="Shu S."/>
            <person name="Goodstein D."/>
            <person name="Barry K."/>
            <person name="Futrell-Griggs M."/>
            <person name="Abernathy B."/>
            <person name="Du J."/>
            <person name="Tian Z."/>
            <person name="Zhu L."/>
            <person name="Gill N."/>
            <person name="Joshi T."/>
            <person name="Libault M."/>
            <person name="Sethuraman A."/>
            <person name="Zhang X."/>
            <person name="Shinozaki K."/>
            <person name="Nguyen H."/>
            <person name="Wing R."/>
            <person name="Cregan P."/>
            <person name="Specht J."/>
            <person name="Grimwood J."/>
            <person name="Rokhsar D."/>
            <person name="Stacey G."/>
            <person name="Shoemaker R."/>
            <person name="Jackson S."/>
        </authorList>
    </citation>
    <scope>NUCLEOTIDE SEQUENCE</scope>
    <source>
        <tissue evidence="10">Callus</tissue>
    </source>
</reference>
<evidence type="ECO:0000256" key="1">
    <source>
        <dbReference type="ARBA" id="ARBA00000900"/>
    </source>
</evidence>
<dbReference type="STRING" id="3847.K7MN03"/>
<organism evidence="10">
    <name type="scientific">Glycine max</name>
    <name type="common">Soybean</name>
    <name type="synonym">Glycine hispida</name>
    <dbReference type="NCBI Taxonomy" id="3847"/>
    <lineage>
        <taxon>Eukaryota</taxon>
        <taxon>Viridiplantae</taxon>
        <taxon>Streptophyta</taxon>
        <taxon>Embryophyta</taxon>
        <taxon>Tracheophyta</taxon>
        <taxon>Spermatophyta</taxon>
        <taxon>Magnoliopsida</taxon>
        <taxon>eudicotyledons</taxon>
        <taxon>Gunneridae</taxon>
        <taxon>Pentapetalae</taxon>
        <taxon>rosids</taxon>
        <taxon>fabids</taxon>
        <taxon>Fabales</taxon>
        <taxon>Fabaceae</taxon>
        <taxon>Papilionoideae</taxon>
        <taxon>50 kb inversion clade</taxon>
        <taxon>NPAAA clade</taxon>
        <taxon>indigoferoid/millettioid clade</taxon>
        <taxon>Phaseoleae</taxon>
        <taxon>Glycine</taxon>
        <taxon>Glycine subgen. Soja</taxon>
    </lineage>
</organism>
<evidence type="ECO:0000256" key="2">
    <source>
        <dbReference type="ARBA" id="ARBA00012483"/>
    </source>
</evidence>
<sequence>MKENVLPLMTVNFQQGLGQKFKQPAGTGIDFSTFEESELLKVGDMDVYPVAIKADASSSDHDESKSNETPSSGTSNSQITQAVFEKEKGQFVSCKCF</sequence>
<keyword evidence="3" id="KW-0808">Transferase</keyword>
<evidence type="ECO:0000256" key="3">
    <source>
        <dbReference type="ARBA" id="ARBA00022679"/>
    </source>
</evidence>
<keyword evidence="5" id="KW-0863">Zinc-finger</keyword>
<keyword evidence="6" id="KW-0833">Ubl conjugation pathway</keyword>
<dbReference type="InterPro" id="IPR058981">
    <property type="entry name" value="MGRN1/RNF157-like_N"/>
</dbReference>
<comment type="catalytic activity">
    <reaction evidence="1">
        <text>S-ubiquitinyl-[E2 ubiquitin-conjugating enzyme]-L-cysteine + [acceptor protein]-L-lysine = [E2 ubiquitin-conjugating enzyme]-L-cysteine + N(6)-ubiquitinyl-[acceptor protein]-L-lysine.</text>
        <dbReference type="EC" id="2.3.2.27"/>
    </reaction>
</comment>
<evidence type="ECO:0000256" key="7">
    <source>
        <dbReference type="ARBA" id="ARBA00022833"/>
    </source>
</evidence>
<feature type="domain" description="MGRN1/RNF157-like N-terminal" evidence="9">
    <location>
        <begin position="3"/>
        <end position="91"/>
    </location>
</feature>
<dbReference type="InterPro" id="IPR045194">
    <property type="entry name" value="MGRN1/RNF157-like"/>
</dbReference>
<dbReference type="EMBL" id="CM000850">
    <property type="protein sequence ID" value="KRH05126.1"/>
    <property type="molecule type" value="Genomic_DNA"/>
</dbReference>
<dbReference type="PANTHER" id="PTHR22996">
    <property type="entry name" value="MAHOGUNIN"/>
    <property type="match status" value="1"/>
</dbReference>
<name>K7MN03_SOYBN</name>
<dbReference type="Pfam" id="PF26192">
    <property type="entry name" value="RNF157-like_N"/>
    <property type="match status" value="1"/>
</dbReference>
<dbReference type="OrthoDB" id="1711136at2759"/>
<feature type="region of interest" description="Disordered" evidence="8">
    <location>
        <begin position="54"/>
        <end position="78"/>
    </location>
</feature>
<accession>K7MN03</accession>
<dbReference type="EC" id="2.3.2.27" evidence="2"/>
<evidence type="ECO:0000256" key="4">
    <source>
        <dbReference type="ARBA" id="ARBA00022723"/>
    </source>
</evidence>